<dbReference type="EC" id="2.7.1.26" evidence="1"/>
<reference evidence="9 10" key="1">
    <citation type="journal article" date="2016" name="Nat. Commun.">
        <title>Thousands of microbial genomes shed light on interconnected biogeochemical processes in an aquifer system.</title>
        <authorList>
            <person name="Anantharaman K."/>
            <person name="Brown C.T."/>
            <person name="Hug L.A."/>
            <person name="Sharon I."/>
            <person name="Castelle C.J."/>
            <person name="Probst A.J."/>
            <person name="Thomas B.C."/>
            <person name="Singh A."/>
            <person name="Wilkins M.J."/>
            <person name="Karaoz U."/>
            <person name="Brodie E.L."/>
            <person name="Williams K.H."/>
            <person name="Hubbard S.S."/>
            <person name="Banfield J.F."/>
        </authorList>
    </citation>
    <scope>NUCLEOTIDE SEQUENCE [LARGE SCALE GENOMIC DNA]</scope>
</reference>
<keyword evidence="2" id="KW-0285">Flavoprotein</keyword>
<sequence length="119" mass="12902">MVIRGTVVRGKGEGLRLGYPTANLEYRSDPHPEPGVFAARAFADGKVLRGAAVIGMWRLGSGLPSVEVHLFEPVGDLYGRELTVALYNKVRGLQSFPGREALIAQIAKDVERANQELEG</sequence>
<dbReference type="GO" id="GO:0009231">
    <property type="term" value="P:riboflavin biosynthetic process"/>
    <property type="evidence" value="ECO:0007669"/>
    <property type="project" value="InterPro"/>
</dbReference>
<dbReference type="Proteomes" id="UP000176303">
    <property type="component" value="Unassembled WGS sequence"/>
</dbReference>
<dbReference type="GO" id="GO:0008531">
    <property type="term" value="F:riboflavin kinase activity"/>
    <property type="evidence" value="ECO:0007669"/>
    <property type="project" value="UniProtKB-EC"/>
</dbReference>
<gene>
    <name evidence="9" type="ORF">A3D72_04370</name>
</gene>
<dbReference type="EMBL" id="MGDZ01000047">
    <property type="protein sequence ID" value="OGL72866.1"/>
    <property type="molecule type" value="Genomic_DNA"/>
</dbReference>
<dbReference type="Pfam" id="PF01687">
    <property type="entry name" value="Flavokinase"/>
    <property type="match status" value="1"/>
</dbReference>
<evidence type="ECO:0000256" key="5">
    <source>
        <dbReference type="ARBA" id="ARBA00022741"/>
    </source>
</evidence>
<evidence type="ECO:0000256" key="1">
    <source>
        <dbReference type="ARBA" id="ARBA00012105"/>
    </source>
</evidence>
<evidence type="ECO:0000256" key="2">
    <source>
        <dbReference type="ARBA" id="ARBA00022630"/>
    </source>
</evidence>
<dbReference type="PANTHER" id="PTHR22749:SF6">
    <property type="entry name" value="RIBOFLAVIN KINASE"/>
    <property type="match status" value="1"/>
</dbReference>
<evidence type="ECO:0000313" key="10">
    <source>
        <dbReference type="Proteomes" id="UP000176303"/>
    </source>
</evidence>
<dbReference type="GO" id="GO:0009398">
    <property type="term" value="P:FMN biosynthetic process"/>
    <property type="evidence" value="ECO:0007669"/>
    <property type="project" value="TreeGrafter"/>
</dbReference>
<accession>A0A1F7U3M9</accession>
<dbReference type="SMART" id="SM00904">
    <property type="entry name" value="Flavokinase"/>
    <property type="match status" value="1"/>
</dbReference>
<evidence type="ECO:0000256" key="7">
    <source>
        <dbReference type="ARBA" id="ARBA00047880"/>
    </source>
</evidence>
<protein>
    <recommendedName>
        <fullName evidence="1">riboflavin kinase</fullName>
        <ecNumber evidence="1">2.7.1.26</ecNumber>
    </recommendedName>
</protein>
<dbReference type="InterPro" id="IPR023468">
    <property type="entry name" value="Riboflavin_kinase"/>
</dbReference>
<keyword evidence="4" id="KW-0808">Transferase</keyword>
<dbReference type="STRING" id="1802391.A3D72_04370"/>
<proteinExistence type="predicted"/>
<comment type="caution">
    <text evidence="9">The sequence shown here is derived from an EMBL/GenBank/DDBJ whole genome shotgun (WGS) entry which is preliminary data.</text>
</comment>
<keyword evidence="6" id="KW-0067">ATP-binding</keyword>
<organism evidence="9 10">
    <name type="scientific">Candidatus Uhrbacteria bacterium RIFCSPHIGHO2_02_FULL_57_19</name>
    <dbReference type="NCBI Taxonomy" id="1802391"/>
    <lineage>
        <taxon>Bacteria</taxon>
        <taxon>Candidatus Uhriibacteriota</taxon>
    </lineage>
</organism>
<evidence type="ECO:0000259" key="8">
    <source>
        <dbReference type="SMART" id="SM00904"/>
    </source>
</evidence>
<name>A0A1F7U3M9_9BACT</name>
<dbReference type="GO" id="GO:0005524">
    <property type="term" value="F:ATP binding"/>
    <property type="evidence" value="ECO:0007669"/>
    <property type="project" value="UniProtKB-KW"/>
</dbReference>
<keyword evidence="3" id="KW-0288">FMN</keyword>
<feature type="domain" description="Riboflavin kinase" evidence="8">
    <location>
        <begin position="1"/>
        <end position="118"/>
    </location>
</feature>
<evidence type="ECO:0000256" key="6">
    <source>
        <dbReference type="ARBA" id="ARBA00022840"/>
    </source>
</evidence>
<dbReference type="PANTHER" id="PTHR22749">
    <property type="entry name" value="RIBOFLAVIN KINASE/FMN ADENYLYLTRANSFERASE"/>
    <property type="match status" value="1"/>
</dbReference>
<evidence type="ECO:0000256" key="4">
    <source>
        <dbReference type="ARBA" id="ARBA00022679"/>
    </source>
</evidence>
<dbReference type="SUPFAM" id="SSF82114">
    <property type="entry name" value="Riboflavin kinase-like"/>
    <property type="match status" value="1"/>
</dbReference>
<evidence type="ECO:0000256" key="3">
    <source>
        <dbReference type="ARBA" id="ARBA00022643"/>
    </source>
</evidence>
<keyword evidence="5" id="KW-0547">Nucleotide-binding</keyword>
<evidence type="ECO:0000313" key="9">
    <source>
        <dbReference type="EMBL" id="OGL72866.1"/>
    </source>
</evidence>
<dbReference type="Gene3D" id="2.40.30.30">
    <property type="entry name" value="Riboflavin kinase-like"/>
    <property type="match status" value="1"/>
</dbReference>
<dbReference type="InterPro" id="IPR023465">
    <property type="entry name" value="Riboflavin_kinase_dom_sf"/>
</dbReference>
<dbReference type="AlphaFoldDB" id="A0A1F7U3M9"/>
<dbReference type="InterPro" id="IPR015865">
    <property type="entry name" value="Riboflavin_kinase_bac/euk"/>
</dbReference>
<comment type="catalytic activity">
    <reaction evidence="7">
        <text>riboflavin + ATP = FMN + ADP + H(+)</text>
        <dbReference type="Rhea" id="RHEA:14357"/>
        <dbReference type="ChEBI" id="CHEBI:15378"/>
        <dbReference type="ChEBI" id="CHEBI:30616"/>
        <dbReference type="ChEBI" id="CHEBI:57986"/>
        <dbReference type="ChEBI" id="CHEBI:58210"/>
        <dbReference type="ChEBI" id="CHEBI:456216"/>
        <dbReference type="EC" id="2.7.1.26"/>
    </reaction>
</comment>